<evidence type="ECO:0000313" key="2">
    <source>
        <dbReference type="Proteomes" id="UP000198405"/>
    </source>
</evidence>
<dbReference type="OrthoDB" id="9845166at2"/>
<protein>
    <submittedName>
        <fullName evidence="1">Uncharacterized protein</fullName>
    </submittedName>
</protein>
<organism evidence="1 2">
    <name type="scientific">Desulfurobacterium atlanticum</name>
    <dbReference type="NCBI Taxonomy" id="240169"/>
    <lineage>
        <taxon>Bacteria</taxon>
        <taxon>Pseudomonadati</taxon>
        <taxon>Aquificota</taxon>
        <taxon>Aquificia</taxon>
        <taxon>Desulfurobacteriales</taxon>
        <taxon>Desulfurobacteriaceae</taxon>
        <taxon>Desulfurobacterium</taxon>
    </lineage>
</organism>
<gene>
    <name evidence="1" type="ORF">SAMN06265340_10926</name>
</gene>
<proteinExistence type="predicted"/>
<dbReference type="EMBL" id="FZOB01000009">
    <property type="protein sequence ID" value="SNR83464.1"/>
    <property type="molecule type" value="Genomic_DNA"/>
</dbReference>
<name>A0A238ZL91_9BACT</name>
<evidence type="ECO:0000313" key="1">
    <source>
        <dbReference type="EMBL" id="SNR83464.1"/>
    </source>
</evidence>
<reference evidence="2" key="1">
    <citation type="submission" date="2017-06" db="EMBL/GenBank/DDBJ databases">
        <authorList>
            <person name="Varghese N."/>
            <person name="Submissions S."/>
        </authorList>
    </citation>
    <scope>NUCLEOTIDE SEQUENCE [LARGE SCALE GENOMIC DNA]</scope>
    <source>
        <strain evidence="2">DSM 15668</strain>
    </source>
</reference>
<dbReference type="Proteomes" id="UP000198405">
    <property type="component" value="Unassembled WGS sequence"/>
</dbReference>
<keyword evidence="2" id="KW-1185">Reference proteome</keyword>
<accession>A0A238ZL91</accession>
<dbReference type="RefSeq" id="WP_089323329.1">
    <property type="nucleotide sequence ID" value="NZ_FZOB01000009.1"/>
</dbReference>
<sequence length="128" mass="14411">MSEAKKASKHKQIERAAELYTAFHFGKLPKMAKKVKLYFPENGIFTHLGKLLAVIYLSDKGDGVKPYIHFFGGEPEPFRLVCNNGNVSIERIRKIPLSKLPDLLTDPEGKHLYIANYKGRVKPEGITG</sequence>
<dbReference type="AlphaFoldDB" id="A0A238ZL91"/>